<keyword evidence="3" id="KW-0560">Oxidoreductase</keyword>
<dbReference type="GO" id="GO:0140682">
    <property type="term" value="F:FAD-dependent H3K4me/H3K4me3 demethylase activity"/>
    <property type="evidence" value="ECO:0007669"/>
    <property type="project" value="UniProtKB-ARBA"/>
</dbReference>
<reference evidence="5" key="1">
    <citation type="submission" date="2021-05" db="EMBL/GenBank/DDBJ databases">
        <authorList>
            <person name="Alioto T."/>
            <person name="Alioto T."/>
            <person name="Gomez Garrido J."/>
        </authorList>
    </citation>
    <scope>NUCLEOTIDE SEQUENCE</scope>
</reference>
<dbReference type="GO" id="GO:0032259">
    <property type="term" value="P:methylation"/>
    <property type="evidence" value="ECO:0007669"/>
    <property type="project" value="UniProtKB-KW"/>
</dbReference>
<dbReference type="PANTHER" id="PTHR10742">
    <property type="entry name" value="FLAVIN MONOAMINE OXIDASE"/>
    <property type="match status" value="1"/>
</dbReference>
<evidence type="ECO:0000256" key="3">
    <source>
        <dbReference type="ARBA" id="ARBA00023002"/>
    </source>
</evidence>
<dbReference type="SUPFAM" id="SSF54373">
    <property type="entry name" value="FAD-linked reductases, C-terminal domain"/>
    <property type="match status" value="1"/>
</dbReference>
<dbReference type="EMBL" id="HBUF01201038">
    <property type="protein sequence ID" value="CAG6661915.1"/>
    <property type="molecule type" value="Transcribed_RNA"/>
</dbReference>
<name>A0A8D9BJC3_9HEMI</name>
<dbReference type="GO" id="GO:0003682">
    <property type="term" value="F:chromatin binding"/>
    <property type="evidence" value="ECO:0007669"/>
    <property type="project" value="TreeGrafter"/>
</dbReference>
<dbReference type="GO" id="GO:0005634">
    <property type="term" value="C:nucleus"/>
    <property type="evidence" value="ECO:0007669"/>
    <property type="project" value="UniProtKB-SubCell"/>
</dbReference>
<dbReference type="InterPro" id="IPR002937">
    <property type="entry name" value="Amino_oxidase"/>
</dbReference>
<dbReference type="FunFam" id="1.10.10.10:FF:000064">
    <property type="entry name" value="Lysine-specific histone demethylase 1A"/>
    <property type="match status" value="1"/>
</dbReference>
<feature type="domain" description="SWIRM" evidence="4">
    <location>
        <begin position="35"/>
        <end position="134"/>
    </location>
</feature>
<dbReference type="InterPro" id="IPR009057">
    <property type="entry name" value="Homeodomain-like_sf"/>
</dbReference>
<dbReference type="InterPro" id="IPR036388">
    <property type="entry name" value="WH-like_DNA-bd_sf"/>
</dbReference>
<dbReference type="GO" id="GO:0050660">
    <property type="term" value="F:flavin adenine dinucleotide binding"/>
    <property type="evidence" value="ECO:0007669"/>
    <property type="project" value="TreeGrafter"/>
</dbReference>
<dbReference type="EMBL" id="HBUF01050427">
    <property type="protein sequence ID" value="CAG6621546.1"/>
    <property type="molecule type" value="Transcribed_RNA"/>
</dbReference>
<proteinExistence type="inferred from homology"/>
<dbReference type="Gene3D" id="3.50.50.60">
    <property type="entry name" value="FAD/NAD(P)-binding domain"/>
    <property type="match status" value="2"/>
</dbReference>
<dbReference type="EMBL" id="HBUF01636159">
    <property type="protein sequence ID" value="CAG6784164.1"/>
    <property type="molecule type" value="Transcribed_RNA"/>
</dbReference>
<keyword evidence="5" id="KW-0808">Transferase</keyword>
<organism evidence="5">
    <name type="scientific">Cacopsylla melanoneura</name>
    <dbReference type="NCBI Taxonomy" id="428564"/>
    <lineage>
        <taxon>Eukaryota</taxon>
        <taxon>Metazoa</taxon>
        <taxon>Ecdysozoa</taxon>
        <taxon>Arthropoda</taxon>
        <taxon>Hexapoda</taxon>
        <taxon>Insecta</taxon>
        <taxon>Pterygota</taxon>
        <taxon>Neoptera</taxon>
        <taxon>Paraneoptera</taxon>
        <taxon>Hemiptera</taxon>
        <taxon>Sternorrhyncha</taxon>
        <taxon>Psylloidea</taxon>
        <taxon>Psyllidae</taxon>
        <taxon>Psyllinae</taxon>
        <taxon>Cacopsylla</taxon>
    </lineage>
</organism>
<accession>A0A8D9BJC3</accession>
<dbReference type="Gene3D" id="1.10.10.10">
    <property type="entry name" value="Winged helix-like DNA-binding domain superfamily/Winged helix DNA-binding domain"/>
    <property type="match status" value="1"/>
</dbReference>
<dbReference type="SUPFAM" id="SSF46689">
    <property type="entry name" value="Homeodomain-like"/>
    <property type="match status" value="1"/>
</dbReference>
<evidence type="ECO:0000259" key="4">
    <source>
        <dbReference type="PROSITE" id="PS50934"/>
    </source>
</evidence>
<dbReference type="AlphaFoldDB" id="A0A8D9BJC3"/>
<dbReference type="Gene3D" id="3.90.660.10">
    <property type="match status" value="1"/>
</dbReference>
<comment type="subcellular location">
    <subcellularLocation>
        <location evidence="1">Nucleus</location>
    </subcellularLocation>
</comment>
<dbReference type="PROSITE" id="PS50934">
    <property type="entry name" value="SWIRM"/>
    <property type="match status" value="1"/>
</dbReference>
<evidence type="ECO:0000256" key="2">
    <source>
        <dbReference type="ARBA" id="ARBA00005995"/>
    </source>
</evidence>
<dbReference type="InterPro" id="IPR050281">
    <property type="entry name" value="Flavin_monoamine_oxidase"/>
</dbReference>
<evidence type="ECO:0000256" key="1">
    <source>
        <dbReference type="ARBA" id="ARBA00004123"/>
    </source>
</evidence>
<dbReference type="Pfam" id="PF01593">
    <property type="entry name" value="Amino_oxidase"/>
    <property type="match status" value="1"/>
</dbReference>
<keyword evidence="5" id="KW-0489">Methyltransferase</keyword>
<dbReference type="InterPro" id="IPR036188">
    <property type="entry name" value="FAD/NAD-bd_sf"/>
</dbReference>
<dbReference type="InterPro" id="IPR007526">
    <property type="entry name" value="SWIRM"/>
</dbReference>
<dbReference type="EMBL" id="HBUF01636153">
    <property type="protein sequence ID" value="CAG6784148.1"/>
    <property type="molecule type" value="Transcribed_RNA"/>
</dbReference>
<dbReference type="SUPFAM" id="SSF51905">
    <property type="entry name" value="FAD/NAD(P)-binding domain"/>
    <property type="match status" value="2"/>
</dbReference>
<dbReference type="GO" id="GO:0008168">
    <property type="term" value="F:methyltransferase activity"/>
    <property type="evidence" value="ECO:0007669"/>
    <property type="project" value="UniProtKB-KW"/>
</dbReference>
<sequence length="355" mass="39201">MEDSEDGSNGIISGVAKTEGEMYDEDIEYHIPEGLEGSAFQSRLPYDKMTTNEVQYFPDISNNPIHSHKTFLHIRNRILQMWLENPKIQLTLDSVLQKIESPFNSEVQLVSRLHCYLERHGYINFGIFQRVTPIPVKKAGKVIVIGAGISGLAAARHMEQFGIEVVVSYWKLIEFQVVLCFDKIFWDPAENLFGHVGSTTASRGELFLFWNLYQAPVLLALVAGEAASILEDVSDETIVGRCIAVLKGIFPTNTVPQPKETVVTRWKSDPFAKGSYSFVAVGASGSDYDTLGLPVKDEKDTPRLFFAGEHTIRNYPATVHGAFLSGLKEGGHIVDQILGANYRVPGGGPTPGGKI</sequence>
<protein>
    <submittedName>
        <fullName evidence="5">Lysine-specific histone demethylase 1A</fullName>
    </submittedName>
</protein>
<dbReference type="Pfam" id="PF04433">
    <property type="entry name" value="SWIRM"/>
    <property type="match status" value="1"/>
</dbReference>
<dbReference type="PANTHER" id="PTHR10742:SF386">
    <property type="entry name" value="LYSINE-SPECIFIC HISTONE DEMETHYLASE 1A"/>
    <property type="match status" value="1"/>
</dbReference>
<comment type="similarity">
    <text evidence="2">Belongs to the flavin monoamine oxidase family.</text>
</comment>
<evidence type="ECO:0000313" key="5">
    <source>
        <dbReference type="EMBL" id="CAG6784164.1"/>
    </source>
</evidence>